<gene>
    <name evidence="2" type="ORF">Q8W34_03880</name>
</gene>
<feature type="transmembrane region" description="Helical" evidence="1">
    <location>
        <begin position="12"/>
        <end position="31"/>
    </location>
</feature>
<evidence type="ECO:0000313" key="3">
    <source>
        <dbReference type="Proteomes" id="UP001177212"/>
    </source>
</evidence>
<comment type="caution">
    <text evidence="2">The sequence shown here is derived from an EMBL/GenBank/DDBJ whole genome shotgun (WGS) entry which is preliminary data.</text>
</comment>
<dbReference type="EMBL" id="JAUYVT010000002">
    <property type="protein sequence ID" value="MDP2563755.1"/>
    <property type="molecule type" value="Genomic_DNA"/>
</dbReference>
<keyword evidence="1" id="KW-0472">Membrane</keyword>
<evidence type="ECO:0000256" key="1">
    <source>
        <dbReference type="SAM" id="Phobius"/>
    </source>
</evidence>
<accession>A0ABT9FAE3</accession>
<proteinExistence type="predicted"/>
<dbReference type="Proteomes" id="UP001177212">
    <property type="component" value="Unassembled WGS sequence"/>
</dbReference>
<reference evidence="2" key="1">
    <citation type="submission" date="2023-07" db="EMBL/GenBank/DDBJ databases">
        <title>Genome content predicts the carbon catabolic preferences of heterotrophic bacteria.</title>
        <authorList>
            <person name="Gralka M."/>
        </authorList>
    </citation>
    <scope>NUCLEOTIDE SEQUENCE</scope>
    <source>
        <strain evidence="2">4G09</strain>
    </source>
</reference>
<evidence type="ECO:0008006" key="4">
    <source>
        <dbReference type="Google" id="ProtNLM"/>
    </source>
</evidence>
<name>A0ABT9FAE3_9GAMM</name>
<sequence length="231" mass="26855">MKYSKLPSDNVPLNLSLILSILIVIIILLFSKNIPNLFIWGDEFEKLLFNLSLAVISSYIFYVIVVHSKIKKDSENINIFLAKLTINLLNSYEFFIDSIKDNANIKSNNIDITVDDMKKICSALVLKELTDICLDLNISSRMNWQQFVYLFLSKQQKDAHDIYVLMPFLDSVYIKLLSDFTTNALFDKLQIFEPNTSIITNENFSNFHTEFYELHSSYVSLKEYYSINLLP</sequence>
<keyword evidence="1" id="KW-0812">Transmembrane</keyword>
<dbReference type="RefSeq" id="WP_305471267.1">
    <property type="nucleotide sequence ID" value="NZ_JAUYVT010000002.1"/>
</dbReference>
<feature type="transmembrane region" description="Helical" evidence="1">
    <location>
        <begin position="47"/>
        <end position="66"/>
    </location>
</feature>
<keyword evidence="3" id="KW-1185">Reference proteome</keyword>
<evidence type="ECO:0000313" key="2">
    <source>
        <dbReference type="EMBL" id="MDP2563755.1"/>
    </source>
</evidence>
<organism evidence="2 3">
    <name type="scientific">Pseudoalteromonas marina</name>
    <dbReference type="NCBI Taxonomy" id="267375"/>
    <lineage>
        <taxon>Bacteria</taxon>
        <taxon>Pseudomonadati</taxon>
        <taxon>Pseudomonadota</taxon>
        <taxon>Gammaproteobacteria</taxon>
        <taxon>Alteromonadales</taxon>
        <taxon>Pseudoalteromonadaceae</taxon>
        <taxon>Pseudoalteromonas</taxon>
    </lineage>
</organism>
<keyword evidence="1" id="KW-1133">Transmembrane helix</keyword>
<protein>
    <recommendedName>
        <fullName evidence="4">Phage abortive infection protein</fullName>
    </recommendedName>
</protein>